<comment type="function">
    <text evidence="6 8">Binds the lower part of the 30S subunit head. Binds mRNA in the 70S ribosome, positioning it for translation.</text>
</comment>
<dbReference type="SMART" id="SM00322">
    <property type="entry name" value="KH"/>
    <property type="match status" value="1"/>
</dbReference>
<dbReference type="Pfam" id="PF07650">
    <property type="entry name" value="KH_2"/>
    <property type="match status" value="1"/>
</dbReference>
<dbReference type="Pfam" id="PF00189">
    <property type="entry name" value="Ribosomal_S3_C"/>
    <property type="match status" value="1"/>
</dbReference>
<dbReference type="AlphaFoldDB" id="A0A1Y4DBW4"/>
<dbReference type="PROSITE" id="PS50823">
    <property type="entry name" value="KH_TYPE_2"/>
    <property type="match status" value="1"/>
</dbReference>
<dbReference type="GO" id="GO:0022627">
    <property type="term" value="C:cytosolic small ribosomal subunit"/>
    <property type="evidence" value="ECO:0007669"/>
    <property type="project" value="TreeGrafter"/>
</dbReference>
<dbReference type="SUPFAM" id="SSF54814">
    <property type="entry name" value="Prokaryotic type KH domain (KH-domain type II)"/>
    <property type="match status" value="1"/>
</dbReference>
<dbReference type="InterPro" id="IPR004044">
    <property type="entry name" value="KH_dom_type_2"/>
</dbReference>
<evidence type="ECO:0000256" key="5">
    <source>
        <dbReference type="ARBA" id="ARBA00023274"/>
    </source>
</evidence>
<dbReference type="InterPro" id="IPR057258">
    <property type="entry name" value="Ribosomal_uS3"/>
</dbReference>
<dbReference type="InterPro" id="IPR009019">
    <property type="entry name" value="KH_sf_prok-type"/>
</dbReference>
<dbReference type="InterPro" id="IPR036419">
    <property type="entry name" value="Ribosomal_S3_C_sf"/>
</dbReference>
<evidence type="ECO:0000256" key="9">
    <source>
        <dbReference type="RuleBase" id="RU003624"/>
    </source>
</evidence>
<proteinExistence type="inferred from homology"/>
<evidence type="ECO:0000256" key="2">
    <source>
        <dbReference type="ARBA" id="ARBA00022730"/>
    </source>
</evidence>
<dbReference type="PROSITE" id="PS00548">
    <property type="entry name" value="RIBOSOMAL_S3"/>
    <property type="match status" value="1"/>
</dbReference>
<dbReference type="PANTHER" id="PTHR11760">
    <property type="entry name" value="30S/40S RIBOSOMAL PROTEIN S3"/>
    <property type="match status" value="1"/>
</dbReference>
<comment type="similarity">
    <text evidence="1 8 9">Belongs to the universal ribosomal protein uS3 family.</text>
</comment>
<comment type="subunit">
    <text evidence="8">Part of the 30S ribosomal subunit. Forms a tight complex with proteins S10 and S14.</text>
</comment>
<dbReference type="Gene3D" id="3.30.300.20">
    <property type="match status" value="1"/>
</dbReference>
<protein>
    <recommendedName>
        <fullName evidence="7 8">Small ribosomal subunit protein uS3</fullName>
    </recommendedName>
</protein>
<dbReference type="InterPro" id="IPR015946">
    <property type="entry name" value="KH_dom-like_a/b"/>
</dbReference>
<dbReference type="OrthoDB" id="9806396at2"/>
<dbReference type="InterPro" id="IPR005704">
    <property type="entry name" value="Ribosomal_uS3_bac-typ"/>
</dbReference>
<dbReference type="InterPro" id="IPR018280">
    <property type="entry name" value="Ribosomal_uS3_CS"/>
</dbReference>
<name>A0A1Y4DBW4_9BACT</name>
<keyword evidence="5 8" id="KW-0687">Ribonucleoprotein</keyword>
<evidence type="ECO:0000313" key="11">
    <source>
        <dbReference type="EMBL" id="OUO56345.1"/>
    </source>
</evidence>
<dbReference type="InterPro" id="IPR004087">
    <property type="entry name" value="KH_dom"/>
</dbReference>
<dbReference type="CDD" id="cd02412">
    <property type="entry name" value="KH-II_30S_S3"/>
    <property type="match status" value="1"/>
</dbReference>
<dbReference type="Gene3D" id="3.30.1140.32">
    <property type="entry name" value="Ribosomal protein S3, C-terminal domain"/>
    <property type="match status" value="1"/>
</dbReference>
<reference evidence="12" key="1">
    <citation type="submission" date="2017-04" db="EMBL/GenBank/DDBJ databases">
        <title>Function of individual gut microbiota members based on whole genome sequencing of pure cultures obtained from chicken caecum.</title>
        <authorList>
            <person name="Medvecky M."/>
            <person name="Cejkova D."/>
            <person name="Polansky O."/>
            <person name="Karasova D."/>
            <person name="Kubasova T."/>
            <person name="Cizek A."/>
            <person name="Rychlik I."/>
        </authorList>
    </citation>
    <scope>NUCLEOTIDE SEQUENCE [LARGE SCALE GENOMIC DNA]</scope>
    <source>
        <strain evidence="12">An273</strain>
    </source>
</reference>
<keyword evidence="4 8" id="KW-0689">Ribosomal protein</keyword>
<dbReference type="HAMAP" id="MF_01309_B">
    <property type="entry name" value="Ribosomal_uS3_B"/>
    <property type="match status" value="1"/>
</dbReference>
<keyword evidence="12" id="KW-1185">Reference proteome</keyword>
<dbReference type="Proteomes" id="UP000196368">
    <property type="component" value="Unassembled WGS sequence"/>
</dbReference>
<evidence type="ECO:0000256" key="4">
    <source>
        <dbReference type="ARBA" id="ARBA00022980"/>
    </source>
</evidence>
<gene>
    <name evidence="8" type="primary">rpsC</name>
    <name evidence="11" type="ORF">B5F75_06945</name>
</gene>
<keyword evidence="3 8" id="KW-0694">RNA-binding</keyword>
<dbReference type="GO" id="GO:0003729">
    <property type="term" value="F:mRNA binding"/>
    <property type="evidence" value="ECO:0007669"/>
    <property type="project" value="UniProtKB-UniRule"/>
</dbReference>
<dbReference type="PANTHER" id="PTHR11760:SF19">
    <property type="entry name" value="SMALL RIBOSOMAL SUBUNIT PROTEIN US3C"/>
    <property type="match status" value="1"/>
</dbReference>
<dbReference type="NCBIfam" id="TIGR01009">
    <property type="entry name" value="rpsC_bact"/>
    <property type="match status" value="1"/>
</dbReference>
<evidence type="ECO:0000313" key="12">
    <source>
        <dbReference type="Proteomes" id="UP000196368"/>
    </source>
</evidence>
<keyword evidence="2 8" id="KW-0699">rRNA-binding</keyword>
<evidence type="ECO:0000256" key="7">
    <source>
        <dbReference type="ARBA" id="ARBA00035257"/>
    </source>
</evidence>
<accession>A0A1Y4DBW4</accession>
<dbReference type="GO" id="GO:0003735">
    <property type="term" value="F:structural constituent of ribosome"/>
    <property type="evidence" value="ECO:0007669"/>
    <property type="project" value="InterPro"/>
</dbReference>
<evidence type="ECO:0000256" key="3">
    <source>
        <dbReference type="ARBA" id="ARBA00022884"/>
    </source>
</evidence>
<organism evidence="11 12">
    <name type="scientific">Candidatus Avelusimicrobium gallicola</name>
    <dbReference type="NCBI Taxonomy" id="2562704"/>
    <lineage>
        <taxon>Bacteria</taxon>
        <taxon>Pseudomonadati</taxon>
        <taxon>Elusimicrobiota</taxon>
        <taxon>Elusimicrobia</taxon>
        <taxon>Elusimicrobiales</taxon>
        <taxon>Elusimicrobiaceae</taxon>
        <taxon>Candidatus Avelusimicrobium</taxon>
    </lineage>
</organism>
<evidence type="ECO:0000256" key="8">
    <source>
        <dbReference type="HAMAP-Rule" id="MF_01309"/>
    </source>
</evidence>
<dbReference type="GO" id="GO:0006412">
    <property type="term" value="P:translation"/>
    <property type="evidence" value="ECO:0007669"/>
    <property type="project" value="UniProtKB-UniRule"/>
</dbReference>
<dbReference type="InterPro" id="IPR001351">
    <property type="entry name" value="Ribosomal_uS3_C"/>
</dbReference>
<evidence type="ECO:0000256" key="1">
    <source>
        <dbReference type="ARBA" id="ARBA00010761"/>
    </source>
</evidence>
<sequence length="243" mass="27182">MGHKIHPRSIRLGYIQDWRSKWFAPKNMPALIMEDFQIRKLIDDKFKMAAVSYVGIERAGAFLRINIHTARPGVVIGKKGADIEALRKEIEAMTGSKTFVNVMEIKNPETDAQLVAQNIAMQLEKRAHYGAAIKKAIEKAMSGKALGIKIMVSGRLGGAEIARTEWKREGRVPLHTLCADIDYGFTEANTISGKIGIKVWIFKRTHFAKSPKEIMNELKKHRDMENASAQVVTEPVAAAEETK</sequence>
<dbReference type="GO" id="GO:0019843">
    <property type="term" value="F:rRNA binding"/>
    <property type="evidence" value="ECO:0007669"/>
    <property type="project" value="UniProtKB-UniRule"/>
</dbReference>
<dbReference type="RefSeq" id="WP_087289328.1">
    <property type="nucleotide sequence ID" value="NZ_NFJD01000004.1"/>
</dbReference>
<evidence type="ECO:0000256" key="6">
    <source>
        <dbReference type="ARBA" id="ARBA00024998"/>
    </source>
</evidence>
<comment type="caution">
    <text evidence="11">The sequence shown here is derived from an EMBL/GenBank/DDBJ whole genome shotgun (WGS) entry which is preliminary data.</text>
</comment>
<dbReference type="SUPFAM" id="SSF54821">
    <property type="entry name" value="Ribosomal protein S3 C-terminal domain"/>
    <property type="match status" value="1"/>
</dbReference>
<dbReference type="FunFam" id="3.30.300.20:FF:000001">
    <property type="entry name" value="30S ribosomal protein S3"/>
    <property type="match status" value="1"/>
</dbReference>
<evidence type="ECO:0000259" key="10">
    <source>
        <dbReference type="PROSITE" id="PS50823"/>
    </source>
</evidence>
<dbReference type="EMBL" id="NFJD01000004">
    <property type="protein sequence ID" value="OUO56345.1"/>
    <property type="molecule type" value="Genomic_DNA"/>
</dbReference>
<feature type="domain" description="KH type-2" evidence="10">
    <location>
        <begin position="38"/>
        <end position="106"/>
    </location>
</feature>